<dbReference type="EMBL" id="RHHB01000001">
    <property type="protein sequence ID" value="RNB52436.1"/>
    <property type="molecule type" value="Genomic_DNA"/>
</dbReference>
<accession>A0A3M8AMK9</accession>
<dbReference type="InterPro" id="IPR019587">
    <property type="entry name" value="Polyketide_cyclase/dehydratase"/>
</dbReference>
<dbReference type="OrthoDB" id="3779617at2"/>
<dbReference type="Gene3D" id="3.30.530.20">
    <property type="match status" value="1"/>
</dbReference>
<dbReference type="SUPFAM" id="SSF55961">
    <property type="entry name" value="Bet v1-like"/>
    <property type="match status" value="1"/>
</dbReference>
<dbReference type="Proteomes" id="UP000275048">
    <property type="component" value="Unassembled WGS sequence"/>
</dbReference>
<gene>
    <name evidence="1" type="ORF">EDM22_01715</name>
</gene>
<keyword evidence="2" id="KW-1185">Reference proteome</keyword>
<dbReference type="Pfam" id="PF10604">
    <property type="entry name" value="Polyketide_cyc2"/>
    <property type="match status" value="1"/>
</dbReference>
<sequence>MRAMTTIERHEDVRASRERVFELIADLHGYDRWLPSSGDYRGTSEISPPPVRVGTTYRETSPSGVRTGVVTALDPPREAVFRQPMALRPRFAGTIDSTVTMRVSEPDASTGTVRVTRLVELGIPRRLALLRGIVVRRYAAESERMLRALASVAED</sequence>
<evidence type="ECO:0000313" key="1">
    <source>
        <dbReference type="EMBL" id="RNB52436.1"/>
    </source>
</evidence>
<proteinExistence type="predicted"/>
<evidence type="ECO:0008006" key="3">
    <source>
        <dbReference type="Google" id="ProtNLM"/>
    </source>
</evidence>
<name>A0A3M8AMK9_9MICO</name>
<reference evidence="1 2" key="1">
    <citation type="submission" date="2018-10" db="EMBL/GenBank/DDBJ databases">
        <title>Isolation, diversity and antibacterial activity of antinobacteria from the wheat rhizosphere soil.</title>
        <authorList>
            <person name="Sun T."/>
        </authorList>
    </citation>
    <scope>NUCLEOTIDE SEQUENCE [LARGE SCALE GENOMIC DNA]</scope>
    <source>
        <strain evidence="1 2">SJ-23</strain>
    </source>
</reference>
<dbReference type="InterPro" id="IPR023393">
    <property type="entry name" value="START-like_dom_sf"/>
</dbReference>
<protein>
    <recommendedName>
        <fullName evidence="3">SRPBCC family protein</fullName>
    </recommendedName>
</protein>
<dbReference type="AlphaFoldDB" id="A0A3M8AMK9"/>
<organism evidence="1 2">
    <name type="scientific">Agromyces tardus</name>
    <dbReference type="NCBI Taxonomy" id="2583849"/>
    <lineage>
        <taxon>Bacteria</taxon>
        <taxon>Bacillati</taxon>
        <taxon>Actinomycetota</taxon>
        <taxon>Actinomycetes</taxon>
        <taxon>Micrococcales</taxon>
        <taxon>Microbacteriaceae</taxon>
        <taxon>Agromyces</taxon>
    </lineage>
</organism>
<evidence type="ECO:0000313" key="2">
    <source>
        <dbReference type="Proteomes" id="UP000275048"/>
    </source>
</evidence>
<comment type="caution">
    <text evidence="1">The sequence shown here is derived from an EMBL/GenBank/DDBJ whole genome shotgun (WGS) entry which is preliminary data.</text>
</comment>